<feature type="domain" description="Phosphoribulokinase/uridine kinase" evidence="1">
    <location>
        <begin position="27"/>
        <end position="199"/>
    </location>
</feature>
<dbReference type="InterPro" id="IPR006083">
    <property type="entry name" value="PRK/URK"/>
</dbReference>
<evidence type="ECO:0000313" key="3">
    <source>
        <dbReference type="Proteomes" id="UP000032266"/>
    </source>
</evidence>
<evidence type="ECO:0000313" key="2">
    <source>
        <dbReference type="EMBL" id="AJQ97263.1"/>
    </source>
</evidence>
<dbReference type="RefSeq" id="WP_044619048.1">
    <property type="nucleotide sequence ID" value="NZ_CP007142.1"/>
</dbReference>
<accession>A0A0C5VVG5</accession>
<dbReference type="PANTHER" id="PTHR10285">
    <property type="entry name" value="URIDINE KINASE"/>
    <property type="match status" value="1"/>
</dbReference>
<dbReference type="SUPFAM" id="SSF52540">
    <property type="entry name" value="P-loop containing nucleoside triphosphate hydrolases"/>
    <property type="match status" value="1"/>
</dbReference>
<keyword evidence="2" id="KW-0808">Transferase</keyword>
<proteinExistence type="predicted"/>
<dbReference type="OrthoDB" id="1550976at2"/>
<dbReference type="GO" id="GO:0005524">
    <property type="term" value="F:ATP binding"/>
    <property type="evidence" value="ECO:0007669"/>
    <property type="project" value="InterPro"/>
</dbReference>
<protein>
    <submittedName>
        <fullName evidence="2">Panthothenate kinase</fullName>
    </submittedName>
</protein>
<sequence length="221" mass="25127">MRMYHSSIDEAVERLIEQINNARSRRLIALAGIPGSGKTTLVREISRRVNEYFQKPVVVDLGMDGFHLSKAQLNTLPDPQQALARRGAPWTFDPGAMRDYLQRLKGSYEMTICDWPGFEHDIGDPVDAAYQIPADCPLILVEGLYLLYSDHGWAAVAECFDERWFFDVPMEVAMERLCQRHMRVWGMSREQALAQIAGNDRLNAELVLPTSPFADWVLKGD</sequence>
<reference evidence="2 3" key="1">
    <citation type="submission" date="2014-01" db="EMBL/GenBank/DDBJ databases">
        <title>Full genme sequencing of cellulolytic bacterium Gynuella sunshinyii YC6258T gen. nov., sp. nov.</title>
        <authorList>
            <person name="Khan H."/>
            <person name="Chung E.J."/>
            <person name="Chung Y.R."/>
        </authorList>
    </citation>
    <scope>NUCLEOTIDE SEQUENCE [LARGE SCALE GENOMIC DNA]</scope>
    <source>
        <strain evidence="2 3">YC6258</strain>
    </source>
</reference>
<dbReference type="Gene3D" id="3.40.50.300">
    <property type="entry name" value="P-loop containing nucleotide triphosphate hydrolases"/>
    <property type="match status" value="2"/>
</dbReference>
<dbReference type="GO" id="GO:0016301">
    <property type="term" value="F:kinase activity"/>
    <property type="evidence" value="ECO:0007669"/>
    <property type="project" value="UniProtKB-KW"/>
</dbReference>
<keyword evidence="3" id="KW-1185">Reference proteome</keyword>
<dbReference type="PATRIC" id="fig|1445510.3.peg.5196"/>
<name>A0A0C5VVG5_9GAMM</name>
<dbReference type="AlphaFoldDB" id="A0A0C5VVG5"/>
<evidence type="ECO:0000259" key="1">
    <source>
        <dbReference type="Pfam" id="PF00485"/>
    </source>
</evidence>
<organism evidence="2 3">
    <name type="scientific">Gynuella sunshinyii YC6258</name>
    <dbReference type="NCBI Taxonomy" id="1445510"/>
    <lineage>
        <taxon>Bacteria</taxon>
        <taxon>Pseudomonadati</taxon>
        <taxon>Pseudomonadota</taxon>
        <taxon>Gammaproteobacteria</taxon>
        <taxon>Oceanospirillales</taxon>
        <taxon>Saccharospirillaceae</taxon>
        <taxon>Gynuella</taxon>
    </lineage>
</organism>
<dbReference type="InterPro" id="IPR027417">
    <property type="entry name" value="P-loop_NTPase"/>
</dbReference>
<dbReference type="HOGENOM" id="CLU_067202_0_1_6"/>
<gene>
    <name evidence="2" type="ORF">YC6258_05234</name>
</gene>
<dbReference type="Proteomes" id="UP000032266">
    <property type="component" value="Chromosome"/>
</dbReference>
<dbReference type="EMBL" id="CP007142">
    <property type="protein sequence ID" value="AJQ97263.1"/>
    <property type="molecule type" value="Genomic_DNA"/>
</dbReference>
<dbReference type="STRING" id="1445510.YC6258_05234"/>
<dbReference type="Pfam" id="PF00485">
    <property type="entry name" value="PRK"/>
    <property type="match status" value="1"/>
</dbReference>
<dbReference type="KEGG" id="gsn:YC6258_05234"/>
<keyword evidence="2" id="KW-0418">Kinase</keyword>